<evidence type="ECO:0000256" key="2">
    <source>
        <dbReference type="ARBA" id="ARBA00022692"/>
    </source>
</evidence>
<dbReference type="InterPro" id="IPR047130">
    <property type="entry name" value="7TM_GPCR_Srsx_nematod"/>
</dbReference>
<dbReference type="SUPFAM" id="SSF81321">
    <property type="entry name" value="Family A G protein-coupled receptor-like"/>
    <property type="match status" value="1"/>
</dbReference>
<protein>
    <recommendedName>
        <fullName evidence="6">G-protein coupled receptors family 1 profile domain-containing protein</fullName>
    </recommendedName>
</protein>
<keyword evidence="3 5" id="KW-1133">Transmembrane helix</keyword>
<dbReference type="PANTHER" id="PTHR23360:SF5">
    <property type="entry name" value="G-PROTEIN COUPLED RECEPTORS FAMILY 1 PROFILE DOMAIN-CONTAINING PROTEIN"/>
    <property type="match status" value="1"/>
</dbReference>
<accession>A0ABR1EX37</accession>
<dbReference type="PANTHER" id="PTHR23360">
    <property type="entry name" value="G-PROTEIN COUPLED RECEPTORS FAMILY 1 PROFILE DOMAIN-CONTAINING PROTEIN-RELATED"/>
    <property type="match status" value="1"/>
</dbReference>
<comment type="caution">
    <text evidence="8">The sequence shown here is derived from an EMBL/GenBank/DDBJ whole genome shotgun (WGS) entry which is preliminary data.</text>
</comment>
<feature type="transmembrane region" description="Helical" evidence="5">
    <location>
        <begin position="84"/>
        <end position="107"/>
    </location>
</feature>
<comment type="subcellular location">
    <subcellularLocation>
        <location evidence="1">Membrane</location>
    </subcellularLocation>
</comment>
<reference evidence="8 9" key="1">
    <citation type="submission" date="2023-08" db="EMBL/GenBank/DDBJ databases">
        <title>A Necator americanus chromosomal reference genome.</title>
        <authorList>
            <person name="Ilik V."/>
            <person name="Petrzelkova K.J."/>
            <person name="Pardy F."/>
            <person name="Fuh T."/>
            <person name="Niatou-Singa F.S."/>
            <person name="Gouil Q."/>
            <person name="Baker L."/>
            <person name="Ritchie M.E."/>
            <person name="Jex A.R."/>
            <person name="Gazzola D."/>
            <person name="Li H."/>
            <person name="Toshio Fujiwara R."/>
            <person name="Zhan B."/>
            <person name="Aroian R.V."/>
            <person name="Pafco B."/>
            <person name="Schwarz E.M."/>
        </authorList>
    </citation>
    <scope>NUCLEOTIDE SEQUENCE [LARGE SCALE GENOMIC DNA]</scope>
    <source>
        <strain evidence="8 9">Aroian</strain>
        <tissue evidence="8">Whole animal</tissue>
    </source>
</reference>
<sequence length="277" mass="31416">MQSPCHILIAFTCFSDLLHELGQYPFVYHFYNRSNMPQHTCLYLQLIPVYGACIGSPLILSLGVDRLIAISFPSRYRFLQTIPYSYVACQLTLPMAYTIYLLTWALVTREDSPVQCSVPQAFGSVSFALLNQIGFAINVIIVILYCLTYFLLRKSKANSKMRTVFKSIFVTVAIVIVGWFATFLVNTLSFVITEDPYVRMVINMYAGITVNIGLAANVFVYYAINSEYRAVIKQMFGRRFFISTVKEISAKQSTMHGLDSKSRINGKKSATILFQPR</sequence>
<evidence type="ECO:0000256" key="4">
    <source>
        <dbReference type="ARBA" id="ARBA00023136"/>
    </source>
</evidence>
<dbReference type="EMBL" id="JAVFWL010000007">
    <property type="protein sequence ID" value="KAK6767213.1"/>
    <property type="molecule type" value="Genomic_DNA"/>
</dbReference>
<evidence type="ECO:0000313" key="8">
    <source>
        <dbReference type="EMBL" id="KAK6767213.1"/>
    </source>
</evidence>
<dbReference type="CDD" id="cd00637">
    <property type="entry name" value="7tm_classA_rhodopsin-like"/>
    <property type="match status" value="1"/>
</dbReference>
<feature type="transmembrane region" description="Helical" evidence="5">
    <location>
        <begin position="127"/>
        <end position="152"/>
    </location>
</feature>
<dbReference type="Proteomes" id="UP001303046">
    <property type="component" value="Unassembled WGS sequence"/>
</dbReference>
<organism evidence="8 9">
    <name type="scientific">Necator americanus</name>
    <name type="common">Human hookworm</name>
    <dbReference type="NCBI Taxonomy" id="51031"/>
    <lineage>
        <taxon>Eukaryota</taxon>
        <taxon>Metazoa</taxon>
        <taxon>Ecdysozoa</taxon>
        <taxon>Nematoda</taxon>
        <taxon>Chromadorea</taxon>
        <taxon>Rhabditida</taxon>
        <taxon>Rhabditina</taxon>
        <taxon>Rhabditomorpha</taxon>
        <taxon>Strongyloidea</taxon>
        <taxon>Ancylostomatidae</taxon>
        <taxon>Bunostominae</taxon>
        <taxon>Necator</taxon>
    </lineage>
</organism>
<evidence type="ECO:0000313" key="9">
    <source>
        <dbReference type="Proteomes" id="UP001303046"/>
    </source>
</evidence>
<evidence type="ECO:0000259" key="6">
    <source>
        <dbReference type="PROSITE" id="PS50262"/>
    </source>
</evidence>
<dbReference type="PROSITE" id="PS50262">
    <property type="entry name" value="G_PROTEIN_RECEP_F1_2"/>
    <property type="match status" value="1"/>
</dbReference>
<dbReference type="EMBL" id="JAVFWL010000006">
    <property type="protein sequence ID" value="KAK6767149.1"/>
    <property type="molecule type" value="Genomic_DNA"/>
</dbReference>
<dbReference type="Gene3D" id="1.20.1070.10">
    <property type="entry name" value="Rhodopsin 7-helix transmembrane proteins"/>
    <property type="match status" value="1"/>
</dbReference>
<keyword evidence="9" id="KW-1185">Reference proteome</keyword>
<feature type="transmembrane region" description="Helical" evidence="5">
    <location>
        <begin position="42"/>
        <end position="64"/>
    </location>
</feature>
<evidence type="ECO:0000256" key="3">
    <source>
        <dbReference type="ARBA" id="ARBA00022989"/>
    </source>
</evidence>
<proteinExistence type="predicted"/>
<feature type="transmembrane region" description="Helical" evidence="5">
    <location>
        <begin position="204"/>
        <end position="224"/>
    </location>
</feature>
<evidence type="ECO:0000256" key="5">
    <source>
        <dbReference type="SAM" id="Phobius"/>
    </source>
</evidence>
<evidence type="ECO:0000256" key="1">
    <source>
        <dbReference type="ARBA" id="ARBA00004370"/>
    </source>
</evidence>
<gene>
    <name evidence="8" type="primary">Necator_2022.05.29.01.07.g22</name>
    <name evidence="7" type="synonym">Necator_chrX.g26595</name>
    <name evidence="7" type="ORF">RB195_026427</name>
    <name evidence="8" type="ORF">RB195_026471</name>
</gene>
<dbReference type="InterPro" id="IPR017452">
    <property type="entry name" value="GPCR_Rhodpsn_7TM"/>
</dbReference>
<feature type="domain" description="G-protein coupled receptors family 1 profile" evidence="6">
    <location>
        <begin position="1"/>
        <end position="221"/>
    </location>
</feature>
<evidence type="ECO:0000313" key="7">
    <source>
        <dbReference type="EMBL" id="KAK6767149.1"/>
    </source>
</evidence>
<dbReference type="InterPro" id="IPR019424">
    <property type="entry name" value="7TM_GPCR_Srsx"/>
</dbReference>
<keyword evidence="4 5" id="KW-0472">Membrane</keyword>
<feature type="transmembrane region" description="Helical" evidence="5">
    <location>
        <begin position="164"/>
        <end position="192"/>
    </location>
</feature>
<name>A0ABR1EX37_NECAM</name>
<dbReference type="InterPro" id="IPR000276">
    <property type="entry name" value="GPCR_Rhodpsn"/>
</dbReference>
<dbReference type="SMART" id="SM01381">
    <property type="entry name" value="7TM_GPCR_Srsx"/>
    <property type="match status" value="1"/>
</dbReference>
<dbReference type="Pfam" id="PF10320">
    <property type="entry name" value="7TM_GPCR_Srsx"/>
    <property type="match status" value="1"/>
</dbReference>
<keyword evidence="2 5" id="KW-0812">Transmembrane</keyword>